<accession>A0A4D6N0D2</accession>
<protein>
    <recommendedName>
        <fullName evidence="2">Homologous recombination OB-fold protein OB-fold domain-containing protein</fullName>
    </recommendedName>
</protein>
<feature type="compositionally biased region" description="Polar residues" evidence="1">
    <location>
        <begin position="163"/>
        <end position="177"/>
    </location>
</feature>
<organism evidence="3 4">
    <name type="scientific">Vigna unguiculata</name>
    <name type="common">Cowpea</name>
    <dbReference type="NCBI Taxonomy" id="3917"/>
    <lineage>
        <taxon>Eukaryota</taxon>
        <taxon>Viridiplantae</taxon>
        <taxon>Streptophyta</taxon>
        <taxon>Embryophyta</taxon>
        <taxon>Tracheophyta</taxon>
        <taxon>Spermatophyta</taxon>
        <taxon>Magnoliopsida</taxon>
        <taxon>eudicotyledons</taxon>
        <taxon>Gunneridae</taxon>
        <taxon>Pentapetalae</taxon>
        <taxon>rosids</taxon>
        <taxon>fabids</taxon>
        <taxon>Fabales</taxon>
        <taxon>Fabaceae</taxon>
        <taxon>Papilionoideae</taxon>
        <taxon>50 kb inversion clade</taxon>
        <taxon>NPAAA clade</taxon>
        <taxon>indigoferoid/millettioid clade</taxon>
        <taxon>Phaseoleae</taxon>
        <taxon>Vigna</taxon>
    </lineage>
</organism>
<dbReference type="AlphaFoldDB" id="A0A4D6N0D2"/>
<dbReference type="PANTHER" id="PTHR14523">
    <property type="entry name" value="UNCHARACTERIZED PROTEIN C17ORF53 HOMOLOG"/>
    <property type="match status" value="1"/>
</dbReference>
<evidence type="ECO:0000256" key="1">
    <source>
        <dbReference type="SAM" id="MobiDB-lite"/>
    </source>
</evidence>
<reference evidence="3 4" key="1">
    <citation type="submission" date="2019-04" db="EMBL/GenBank/DDBJ databases">
        <title>An improved genome assembly and genetic linkage map for asparagus bean, Vigna unguiculata ssp. sesquipedialis.</title>
        <authorList>
            <person name="Xia Q."/>
            <person name="Zhang R."/>
            <person name="Dong Y."/>
        </authorList>
    </citation>
    <scope>NUCLEOTIDE SEQUENCE [LARGE SCALE GENOMIC DNA]</scope>
    <source>
        <tissue evidence="3">Leaf</tissue>
    </source>
</reference>
<evidence type="ECO:0000259" key="2">
    <source>
        <dbReference type="Pfam" id="PF15072"/>
    </source>
</evidence>
<gene>
    <name evidence="3" type="ORF">DEO72_LG9g1366</name>
</gene>
<dbReference type="InterPro" id="IPR058570">
    <property type="entry name" value="HROB_OB"/>
</dbReference>
<name>A0A4D6N0D2_VIGUN</name>
<dbReference type="Pfam" id="PF15072">
    <property type="entry name" value="HROB"/>
    <property type="match status" value="1"/>
</dbReference>
<keyword evidence="4" id="KW-1185">Reference proteome</keyword>
<feature type="domain" description="Homologous recombination OB-fold protein OB-fold" evidence="2">
    <location>
        <begin position="34"/>
        <end position="117"/>
    </location>
</feature>
<feature type="region of interest" description="Disordered" evidence="1">
    <location>
        <begin position="157"/>
        <end position="177"/>
    </location>
</feature>
<dbReference type="PANTHER" id="PTHR14523:SF1">
    <property type="entry name" value="HOMOLOGOUS RECOMBINATION OB-FOLD PROTEIN"/>
    <property type="match status" value="1"/>
</dbReference>
<dbReference type="GO" id="GO:0000725">
    <property type="term" value="P:recombinational repair"/>
    <property type="evidence" value="ECO:0007669"/>
    <property type="project" value="InterPro"/>
</dbReference>
<dbReference type="Proteomes" id="UP000501690">
    <property type="component" value="Linkage Group LG9"/>
</dbReference>
<evidence type="ECO:0000313" key="4">
    <source>
        <dbReference type="Proteomes" id="UP000501690"/>
    </source>
</evidence>
<dbReference type="EMBL" id="CP039353">
    <property type="protein sequence ID" value="QCE06354.1"/>
    <property type="molecule type" value="Genomic_DNA"/>
</dbReference>
<proteinExistence type="predicted"/>
<sequence length="177" mass="19695">MFIKRHGLGGDGDMQFLSKLDAKLHTRKSLDEDRLAFLACIIKDCKHNRLGDMTITIKDQFGTAKASVHKKVVQDGQFGPNIGIGSVMLLQDVVFFRASSTTHYLNITIRNMVKVFKFDICPPTEDLVKAFVTLLSNRHGEEVNVEAILKKLKPPLHEVPSTDLGQTSNAKSSNDDN</sequence>
<evidence type="ECO:0000313" key="3">
    <source>
        <dbReference type="EMBL" id="QCE06354.1"/>
    </source>
</evidence>
<dbReference type="InterPro" id="IPR028045">
    <property type="entry name" value="HROB"/>
</dbReference>